<feature type="transmembrane region" description="Helical" evidence="1">
    <location>
        <begin position="27"/>
        <end position="46"/>
    </location>
</feature>
<dbReference type="RefSeq" id="WP_034802285.1">
    <property type="nucleotide sequence ID" value="NZ_CP015880.1"/>
</dbReference>
<dbReference type="Gene3D" id="2.40.50.90">
    <property type="match status" value="1"/>
</dbReference>
<dbReference type="PROSITE" id="PS50830">
    <property type="entry name" value="TNASE_3"/>
    <property type="match status" value="1"/>
</dbReference>
<keyword evidence="4" id="KW-1185">Reference proteome</keyword>
<evidence type="ECO:0000259" key="2">
    <source>
        <dbReference type="PROSITE" id="PS50830"/>
    </source>
</evidence>
<proteinExistence type="predicted"/>
<keyword evidence="1" id="KW-1133">Transmembrane helix</keyword>
<gene>
    <name evidence="3" type="ORF">P4B07_03020</name>
</gene>
<protein>
    <submittedName>
        <fullName evidence="3">Thermonuclease family protein</fullName>
    </submittedName>
</protein>
<dbReference type="InterPro" id="IPR016071">
    <property type="entry name" value="Staphylococal_nuclease_OB-fold"/>
</dbReference>
<dbReference type="GeneID" id="29518032"/>
<dbReference type="SUPFAM" id="SSF50199">
    <property type="entry name" value="Staphylococcal nuclease"/>
    <property type="match status" value="1"/>
</dbReference>
<dbReference type="InterPro" id="IPR035437">
    <property type="entry name" value="SNase_OB-fold_sf"/>
</dbReference>
<name>A0ABY8HGW1_ENSAD</name>
<keyword evidence="1" id="KW-0812">Transmembrane</keyword>
<sequence length="167" mass="18872">MRDNVLKFQPPKITKPPRQTPQWLRRILVVIGVAFGLVAVWAYFYVTTPIQAQAATFGRCGVIRSDCVVDGDTLWIGGEKVRVADIDTPEISEPKCDAEKALGERAKERMIELVNAGAFEMRAWEGRDADQFGRKLRVLVRDGRSLGDVLVSEGLARTWRSRREPWC</sequence>
<keyword evidence="1" id="KW-0472">Membrane</keyword>
<accession>A0ABY8HGW1</accession>
<evidence type="ECO:0000313" key="4">
    <source>
        <dbReference type="Proteomes" id="UP001214094"/>
    </source>
</evidence>
<evidence type="ECO:0000256" key="1">
    <source>
        <dbReference type="SAM" id="Phobius"/>
    </source>
</evidence>
<feature type="domain" description="TNase-like" evidence="2">
    <location>
        <begin position="68"/>
        <end position="167"/>
    </location>
</feature>
<dbReference type="Proteomes" id="UP001214094">
    <property type="component" value="Chromosome"/>
</dbReference>
<dbReference type="Pfam" id="PF00565">
    <property type="entry name" value="SNase"/>
    <property type="match status" value="1"/>
</dbReference>
<evidence type="ECO:0000313" key="3">
    <source>
        <dbReference type="EMBL" id="WFP91366.1"/>
    </source>
</evidence>
<dbReference type="EMBL" id="CP121308">
    <property type="protein sequence ID" value="WFP91366.1"/>
    <property type="molecule type" value="Genomic_DNA"/>
</dbReference>
<reference evidence="3 4" key="1">
    <citation type="submission" date="2023-03" db="EMBL/GenBank/DDBJ databases">
        <title>Comparative genome and transcriptome analysis combination mining strategies for increasing vitamin B12 production of Ensifer adhaerens strain.</title>
        <authorList>
            <person name="Yongheng L."/>
        </authorList>
    </citation>
    <scope>NUCLEOTIDE SEQUENCE [LARGE SCALE GENOMIC DNA]</scope>
    <source>
        <strain evidence="3 4">Casida A-T305</strain>
    </source>
</reference>
<organism evidence="3 4">
    <name type="scientific">Ensifer adhaerens</name>
    <name type="common">Sinorhizobium morelense</name>
    <dbReference type="NCBI Taxonomy" id="106592"/>
    <lineage>
        <taxon>Bacteria</taxon>
        <taxon>Pseudomonadati</taxon>
        <taxon>Pseudomonadota</taxon>
        <taxon>Alphaproteobacteria</taxon>
        <taxon>Hyphomicrobiales</taxon>
        <taxon>Rhizobiaceae</taxon>
        <taxon>Sinorhizobium/Ensifer group</taxon>
        <taxon>Ensifer</taxon>
    </lineage>
</organism>